<feature type="transmembrane region" description="Helical" evidence="1">
    <location>
        <begin position="7"/>
        <end position="24"/>
    </location>
</feature>
<reference evidence="2 3" key="1">
    <citation type="submission" date="2019-03" db="EMBL/GenBank/DDBJ databases">
        <title>Genomic Encyclopedia of Type Strains, Phase III (KMG-III): the genomes of soil and plant-associated and newly described type strains.</title>
        <authorList>
            <person name="Whitman W."/>
        </authorList>
    </citation>
    <scope>NUCLEOTIDE SEQUENCE [LARGE SCALE GENOMIC DNA]</scope>
    <source>
        <strain evidence="2 3">CGMCC 1.12801</strain>
    </source>
</reference>
<sequence>MTRTTKTIVWINVALALIFILTILNEEFLKINFLKGVLTFVHELFIFPIAAIVILSTLYAVVVVFTKEAIAVKIGFLLTVLATIFLTFILPNLKNV</sequence>
<feature type="transmembrane region" description="Helical" evidence="1">
    <location>
        <begin position="44"/>
        <end position="65"/>
    </location>
</feature>
<comment type="caution">
    <text evidence="2">The sequence shown here is derived from an EMBL/GenBank/DDBJ whole genome shotgun (WGS) entry which is preliminary data.</text>
</comment>
<protein>
    <submittedName>
        <fullName evidence="2">Uncharacterized protein</fullName>
    </submittedName>
</protein>
<keyword evidence="1" id="KW-0812">Transmembrane</keyword>
<feature type="transmembrane region" description="Helical" evidence="1">
    <location>
        <begin position="70"/>
        <end position="90"/>
    </location>
</feature>
<gene>
    <name evidence="2" type="ORF">B0I21_11348</name>
</gene>
<evidence type="ECO:0000256" key="1">
    <source>
        <dbReference type="SAM" id="Phobius"/>
    </source>
</evidence>
<name>A0A4R7CQU8_9SPHI</name>
<accession>A0A4R7CQU8</accession>
<dbReference type="OrthoDB" id="9892983at2"/>
<dbReference type="Proteomes" id="UP000294752">
    <property type="component" value="Unassembled WGS sequence"/>
</dbReference>
<keyword evidence="3" id="KW-1185">Reference proteome</keyword>
<evidence type="ECO:0000313" key="2">
    <source>
        <dbReference type="EMBL" id="TDS07558.1"/>
    </source>
</evidence>
<proteinExistence type="predicted"/>
<dbReference type="EMBL" id="SNZV01000013">
    <property type="protein sequence ID" value="TDS07558.1"/>
    <property type="molecule type" value="Genomic_DNA"/>
</dbReference>
<dbReference type="AlphaFoldDB" id="A0A4R7CQU8"/>
<dbReference type="RefSeq" id="WP_133642039.1">
    <property type="nucleotide sequence ID" value="NZ_SNZV01000013.1"/>
</dbReference>
<keyword evidence="1" id="KW-1133">Transmembrane helix</keyword>
<evidence type="ECO:0000313" key="3">
    <source>
        <dbReference type="Proteomes" id="UP000294752"/>
    </source>
</evidence>
<organism evidence="2 3">
    <name type="scientific">Sphingobacterium paludis</name>
    <dbReference type="NCBI Taxonomy" id="1476465"/>
    <lineage>
        <taxon>Bacteria</taxon>
        <taxon>Pseudomonadati</taxon>
        <taxon>Bacteroidota</taxon>
        <taxon>Sphingobacteriia</taxon>
        <taxon>Sphingobacteriales</taxon>
        <taxon>Sphingobacteriaceae</taxon>
        <taxon>Sphingobacterium</taxon>
    </lineage>
</organism>
<keyword evidence="1" id="KW-0472">Membrane</keyword>